<dbReference type="Gene3D" id="3.40.50.1980">
    <property type="entry name" value="Nitrogenase molybdenum iron protein domain"/>
    <property type="match status" value="2"/>
</dbReference>
<name>A0A917JPV8_9GAMM</name>
<evidence type="ECO:0000259" key="3">
    <source>
        <dbReference type="PROSITE" id="PS50983"/>
    </source>
</evidence>
<feature type="signal peptide" evidence="2">
    <location>
        <begin position="1"/>
        <end position="39"/>
    </location>
</feature>
<dbReference type="PROSITE" id="PS50983">
    <property type="entry name" value="FE_B12_PBP"/>
    <property type="match status" value="1"/>
</dbReference>
<dbReference type="InterPro" id="IPR054828">
    <property type="entry name" value="Vit_B12_bind_prot"/>
</dbReference>
<accession>A0A917JPV8</accession>
<dbReference type="NCBIfam" id="NF038402">
    <property type="entry name" value="TroA_like"/>
    <property type="match status" value="1"/>
</dbReference>
<keyword evidence="5" id="KW-1185">Reference proteome</keyword>
<dbReference type="EMBL" id="BMPZ01000003">
    <property type="protein sequence ID" value="GGI77728.1"/>
    <property type="molecule type" value="Genomic_DNA"/>
</dbReference>
<dbReference type="Pfam" id="PF01497">
    <property type="entry name" value="Peripla_BP_2"/>
    <property type="match status" value="1"/>
</dbReference>
<feature type="chain" id="PRO_5036943080" evidence="2">
    <location>
        <begin position="40"/>
        <end position="299"/>
    </location>
</feature>
<dbReference type="GO" id="GO:0071281">
    <property type="term" value="P:cellular response to iron ion"/>
    <property type="evidence" value="ECO:0007669"/>
    <property type="project" value="TreeGrafter"/>
</dbReference>
<dbReference type="PANTHER" id="PTHR30535">
    <property type="entry name" value="VITAMIN B12-BINDING PROTEIN"/>
    <property type="match status" value="1"/>
</dbReference>
<keyword evidence="1 2" id="KW-0732">Signal</keyword>
<reference evidence="4" key="2">
    <citation type="submission" date="2020-09" db="EMBL/GenBank/DDBJ databases">
        <authorList>
            <person name="Sun Q."/>
            <person name="Ohkuma M."/>
        </authorList>
    </citation>
    <scope>NUCLEOTIDE SEQUENCE</scope>
    <source>
        <strain evidence="4">JCM 30804</strain>
    </source>
</reference>
<dbReference type="InterPro" id="IPR050902">
    <property type="entry name" value="ABC_Transporter_SBP"/>
</dbReference>
<reference evidence="4" key="1">
    <citation type="journal article" date="2014" name="Int. J. Syst. Evol. Microbiol.">
        <title>Complete genome sequence of Corynebacterium casei LMG S-19264T (=DSM 44701T), isolated from a smear-ripened cheese.</title>
        <authorList>
            <consortium name="US DOE Joint Genome Institute (JGI-PGF)"/>
            <person name="Walter F."/>
            <person name="Albersmeier A."/>
            <person name="Kalinowski J."/>
            <person name="Ruckert C."/>
        </authorList>
    </citation>
    <scope>NUCLEOTIDE SEQUENCE</scope>
    <source>
        <strain evidence="4">JCM 30804</strain>
    </source>
</reference>
<dbReference type="PANTHER" id="PTHR30535:SF34">
    <property type="entry name" value="MOLYBDATE-BINDING PROTEIN MOLA"/>
    <property type="match status" value="1"/>
</dbReference>
<evidence type="ECO:0000256" key="1">
    <source>
        <dbReference type="ARBA" id="ARBA00022729"/>
    </source>
</evidence>
<evidence type="ECO:0000313" key="4">
    <source>
        <dbReference type="EMBL" id="GGI77728.1"/>
    </source>
</evidence>
<evidence type="ECO:0000313" key="5">
    <source>
        <dbReference type="Proteomes" id="UP000613743"/>
    </source>
</evidence>
<dbReference type="AlphaFoldDB" id="A0A917JPV8"/>
<evidence type="ECO:0000256" key="2">
    <source>
        <dbReference type="SAM" id="SignalP"/>
    </source>
</evidence>
<dbReference type="CDD" id="cd01144">
    <property type="entry name" value="BtuF"/>
    <property type="match status" value="1"/>
</dbReference>
<dbReference type="PROSITE" id="PS51257">
    <property type="entry name" value="PROKAR_LIPOPROTEIN"/>
    <property type="match status" value="1"/>
</dbReference>
<dbReference type="SUPFAM" id="SSF53807">
    <property type="entry name" value="Helical backbone' metal receptor"/>
    <property type="match status" value="1"/>
</dbReference>
<dbReference type="Proteomes" id="UP000613743">
    <property type="component" value="Unassembled WGS sequence"/>
</dbReference>
<organism evidence="4 5">
    <name type="scientific">Shewanella gelidii</name>
    <dbReference type="NCBI Taxonomy" id="1642821"/>
    <lineage>
        <taxon>Bacteria</taxon>
        <taxon>Pseudomonadati</taxon>
        <taxon>Pseudomonadota</taxon>
        <taxon>Gammaproteobacteria</taxon>
        <taxon>Alteromonadales</taxon>
        <taxon>Shewanellaceae</taxon>
        <taxon>Shewanella</taxon>
    </lineage>
</organism>
<comment type="caution">
    <text evidence="4">The sequence shown here is derived from an EMBL/GenBank/DDBJ whole genome shotgun (WGS) entry which is preliminary data.</text>
</comment>
<protein>
    <submittedName>
        <fullName evidence="4">Cobalamin-binding protein</fullName>
    </submittedName>
</protein>
<sequence length="299" mass="33328">MSRFDCFQSKYYRFQCAFARHFRTFMLLLSVLGCGSATAEGVPAKRVVALSPHSVEMLFAIGAGDTIVATTEHADYPQAAKHIDRIGGYHGIQIERIIELNPDLIVIWDSGNKAEDIQKLRQLGFQLYGSDPHTLAAVADDLLNLGELTGHRQQAELVAADYLQQLQALRATNQQKAEVSVFYQLWSTPLMTVAKDSWIQQIIDVCHGKNVFENADTDYPQISVENVLVRQPQVILQTQDKGNANGVDWSRWPEIPAVVDNQIYQLNADLLHRAAPRALLGIQSVCDVLDQSRAELSAK</sequence>
<gene>
    <name evidence="4" type="primary">btuF</name>
    <name evidence="4" type="ORF">GCM10009332_13870</name>
</gene>
<feature type="domain" description="Fe/B12 periplasmic-binding" evidence="3">
    <location>
        <begin position="46"/>
        <end position="293"/>
    </location>
</feature>
<proteinExistence type="predicted"/>
<dbReference type="InterPro" id="IPR002491">
    <property type="entry name" value="ABC_transptr_periplasmic_BD"/>
</dbReference>